<organism evidence="1 2">
    <name type="scientific">Candidatus Sulfuritelmatomonas gaucii</name>
    <dbReference type="NCBI Taxonomy" id="2043161"/>
    <lineage>
        <taxon>Bacteria</taxon>
        <taxon>Pseudomonadati</taxon>
        <taxon>Acidobacteriota</taxon>
        <taxon>Terriglobia</taxon>
        <taxon>Terriglobales</taxon>
        <taxon>Acidobacteriaceae</taxon>
        <taxon>Candidatus Sulfuritelmatomonas</taxon>
    </lineage>
</organism>
<dbReference type="InterPro" id="IPR006311">
    <property type="entry name" value="TAT_signal"/>
</dbReference>
<dbReference type="AlphaFoldDB" id="A0A2N9LSL9"/>
<name>A0A2N9LSL9_9BACT</name>
<dbReference type="Proteomes" id="UP000239735">
    <property type="component" value="Unassembled WGS sequence"/>
</dbReference>
<gene>
    <name evidence="1" type="ORF">SBA5_540003</name>
</gene>
<accession>A0A2N9LSL9</accession>
<protein>
    <recommendedName>
        <fullName evidence="3">Lipocalin-like domain-containing protein</fullName>
    </recommendedName>
</protein>
<proteinExistence type="predicted"/>
<evidence type="ECO:0000313" key="1">
    <source>
        <dbReference type="EMBL" id="SPE26246.1"/>
    </source>
</evidence>
<dbReference type="PROSITE" id="PS51318">
    <property type="entry name" value="TAT"/>
    <property type="match status" value="1"/>
</dbReference>
<reference evidence="2" key="1">
    <citation type="submission" date="2018-02" db="EMBL/GenBank/DDBJ databases">
        <authorList>
            <person name="Hausmann B."/>
        </authorList>
    </citation>
    <scope>NUCLEOTIDE SEQUENCE [LARGE SCALE GENOMIC DNA]</scope>
    <source>
        <strain evidence="2">Peat soil MAG SbA5</strain>
    </source>
</reference>
<evidence type="ECO:0008006" key="3">
    <source>
        <dbReference type="Google" id="ProtNLM"/>
    </source>
</evidence>
<dbReference type="EMBL" id="OKRB01000113">
    <property type="protein sequence ID" value="SPE26246.1"/>
    <property type="molecule type" value="Genomic_DNA"/>
</dbReference>
<evidence type="ECO:0000313" key="2">
    <source>
        <dbReference type="Proteomes" id="UP000239735"/>
    </source>
</evidence>
<sequence length="192" mass="20089">MKSTHTQSRKLEGLAKPSRRHLHNVVAVLAVLAGLAVFGGASAATAQNAAELNTQLTGCLPQGPEGSWLYTVTIPGYTFQGIETYASGGGYTEADQLSFSPIAVASAGHGAWEMTGKKTFVLTYLNLTFDGFSTGNPTGTLKVRQTTTIGASGNSYTGSGDYTYYDLDGNPIPSVSGTFTITAKRILVQAPK</sequence>